<reference evidence="1 2" key="1">
    <citation type="journal article" date="2012" name="J. Bacteriol.">
        <title>Genome Sequence of Fibrella aestuarina BUZ 2T, a Filamentous Marine Bacterium.</title>
        <authorList>
            <person name="Filippini M."/>
            <person name="Qi W."/>
            <person name="Blom J."/>
            <person name="Goesmann A."/>
            <person name="Smits T.H."/>
            <person name="Bagheri H.C."/>
        </authorList>
    </citation>
    <scope>NUCLEOTIDE SEQUENCE [LARGE SCALE GENOMIC DNA]</scope>
    <source>
        <strain evidence="2">BUZ 2T</strain>
    </source>
</reference>
<dbReference type="KEGG" id="fae:FAES_3251"/>
<proteinExistence type="predicted"/>
<gene>
    <name evidence="1" type="ORF">FAES_3251</name>
</gene>
<dbReference type="HOGENOM" id="CLU_1243789_0_0_10"/>
<name>I0KAV7_9BACT</name>
<organism evidence="1 2">
    <name type="scientific">Fibrella aestuarina BUZ 2</name>
    <dbReference type="NCBI Taxonomy" id="1166018"/>
    <lineage>
        <taxon>Bacteria</taxon>
        <taxon>Pseudomonadati</taxon>
        <taxon>Bacteroidota</taxon>
        <taxon>Cytophagia</taxon>
        <taxon>Cytophagales</taxon>
        <taxon>Spirosomataceae</taxon>
        <taxon>Fibrella</taxon>
    </lineage>
</organism>
<dbReference type="STRING" id="1166018.FAES_3251"/>
<dbReference type="RefSeq" id="WP_015332359.1">
    <property type="nucleotide sequence ID" value="NC_020054.1"/>
</dbReference>
<sequence>MNTALGMPTVPSFELLSDVSQYNNWQDAFSALYRQIGYQHQQLNLVHTRMDEAEGLLESILFTYGQHQLDRQTLVGAHVLAVAAYFDVARDDLLGLTGRGGLGMARTTLSGEYDQRIRRAQDWLLMLLVRAFPVVRRADFKGFLRFASERRYNHCRVAGQEIRNNLKHPDRRDWVALWQRTLAIAKRGDVDLREFMALTEREIGQFVTQLAETEQRQAIDAN</sequence>
<evidence type="ECO:0000313" key="2">
    <source>
        <dbReference type="Proteomes" id="UP000011058"/>
    </source>
</evidence>
<accession>I0KAV7</accession>
<dbReference type="Proteomes" id="UP000011058">
    <property type="component" value="Chromosome"/>
</dbReference>
<evidence type="ECO:0000313" key="1">
    <source>
        <dbReference type="EMBL" id="CCH01260.1"/>
    </source>
</evidence>
<keyword evidence="2" id="KW-1185">Reference proteome</keyword>
<dbReference type="EMBL" id="HE796683">
    <property type="protein sequence ID" value="CCH01260.1"/>
    <property type="molecule type" value="Genomic_DNA"/>
</dbReference>
<protein>
    <submittedName>
        <fullName evidence="1">Uncharacterized protein</fullName>
    </submittedName>
</protein>
<dbReference type="AlphaFoldDB" id="I0KAV7"/>